<feature type="binding site" evidence="4">
    <location>
        <begin position="26"/>
        <end position="33"/>
    </location>
    <ligand>
        <name>GTP</name>
        <dbReference type="ChEBI" id="CHEBI:37565"/>
    </ligand>
</feature>
<evidence type="ECO:0000256" key="5">
    <source>
        <dbReference type="PIRSR" id="PIRSR606689-2"/>
    </source>
</evidence>
<dbReference type="InterPro" id="IPR005225">
    <property type="entry name" value="Small_GTP-bd"/>
</dbReference>
<feature type="binding site" evidence="5">
    <location>
        <position position="33"/>
    </location>
    <ligand>
        <name>Mg(2+)</name>
        <dbReference type="ChEBI" id="CHEBI:18420"/>
    </ligand>
</feature>
<dbReference type="PANTHER" id="PTHR11711">
    <property type="entry name" value="ADP RIBOSYLATION FACTOR-RELATED"/>
    <property type="match status" value="1"/>
</dbReference>
<sequence length="191" mass="21436">MGLIFSKLVQAYESFGTREARILMVGLDAAGKTTILYKLKLNETVTTIPTIGFNVETVSPSKNITFTVWDVGGQDKIRPLWRHYFQGTEGLIYVVDSNDPSRMEESRNEFQGVLTDLDSDRIPVLVLANKQDLPHAIKTNDVAQKLGLHQMRRPWHVQGTCALSGDGLYEGLDAFGKMVKEFQQSKPSSRF</sequence>
<evidence type="ECO:0000256" key="4">
    <source>
        <dbReference type="PIRSR" id="PIRSR606689-1"/>
    </source>
</evidence>
<evidence type="ECO:0000256" key="2">
    <source>
        <dbReference type="ARBA" id="ARBA00022741"/>
    </source>
</evidence>
<dbReference type="PROSITE" id="PS51417">
    <property type="entry name" value="ARF"/>
    <property type="match status" value="1"/>
</dbReference>
<dbReference type="InterPro" id="IPR006689">
    <property type="entry name" value="Small_GTPase_ARF/SAR"/>
</dbReference>
<dbReference type="OrthoDB" id="2011769at2759"/>
<feature type="binding site" evidence="4">
    <location>
        <begin position="129"/>
        <end position="132"/>
    </location>
    <ligand>
        <name>GTP</name>
        <dbReference type="ChEBI" id="CHEBI:37565"/>
    </ligand>
</feature>
<dbReference type="InterPro" id="IPR024156">
    <property type="entry name" value="Small_GTPase_ARF"/>
</dbReference>
<dbReference type="NCBIfam" id="TIGR00231">
    <property type="entry name" value="small_GTP"/>
    <property type="match status" value="1"/>
</dbReference>
<dbReference type="GO" id="GO:0030010">
    <property type="term" value="P:establishment of cell polarity"/>
    <property type="evidence" value="ECO:0007669"/>
    <property type="project" value="UniProtKB-ARBA"/>
</dbReference>
<dbReference type="GO" id="GO:0046872">
    <property type="term" value="F:metal ion binding"/>
    <property type="evidence" value="ECO:0007669"/>
    <property type="project" value="UniProtKB-KW"/>
</dbReference>
<feature type="binding site" evidence="4">
    <location>
        <position position="73"/>
    </location>
    <ligand>
        <name>GTP</name>
        <dbReference type="ChEBI" id="CHEBI:37565"/>
    </ligand>
</feature>
<dbReference type="SUPFAM" id="SSF52540">
    <property type="entry name" value="P-loop containing nucleoside triphosphate hydrolases"/>
    <property type="match status" value="1"/>
</dbReference>
<keyword evidence="8" id="KW-1185">Reference proteome</keyword>
<keyword evidence="5" id="KW-0479">Metal-binding</keyword>
<dbReference type="Pfam" id="PF00025">
    <property type="entry name" value="Arf"/>
    <property type="match status" value="1"/>
</dbReference>
<evidence type="ECO:0000313" key="7">
    <source>
        <dbReference type="EMBL" id="CAB3986064.1"/>
    </source>
</evidence>
<dbReference type="PRINTS" id="PR00328">
    <property type="entry name" value="SAR1GTPBP"/>
</dbReference>
<evidence type="ECO:0000313" key="8">
    <source>
        <dbReference type="Proteomes" id="UP001152795"/>
    </source>
</evidence>
<reference evidence="7" key="1">
    <citation type="submission" date="2020-04" db="EMBL/GenBank/DDBJ databases">
        <authorList>
            <person name="Alioto T."/>
            <person name="Alioto T."/>
            <person name="Gomez Garrido J."/>
        </authorList>
    </citation>
    <scope>NUCLEOTIDE SEQUENCE</scope>
    <source>
        <strain evidence="7">A484AB</strain>
    </source>
</reference>
<name>A0A6S7FZY5_PARCT</name>
<dbReference type="SMART" id="SM00178">
    <property type="entry name" value="SAR"/>
    <property type="match status" value="1"/>
</dbReference>
<dbReference type="CDD" id="cd00878">
    <property type="entry name" value="Arf_Arl"/>
    <property type="match status" value="1"/>
</dbReference>
<protein>
    <submittedName>
        <fullName evidence="7">ADP-ribosylation factor-like</fullName>
    </submittedName>
</protein>
<dbReference type="InterPro" id="IPR027417">
    <property type="entry name" value="P-loop_NTPase"/>
</dbReference>
<dbReference type="EMBL" id="CACRXK020000959">
    <property type="protein sequence ID" value="CAB3986064.1"/>
    <property type="molecule type" value="Genomic_DNA"/>
</dbReference>
<dbReference type="SMART" id="SM00177">
    <property type="entry name" value="ARF"/>
    <property type="match status" value="1"/>
</dbReference>
<dbReference type="SMART" id="SM00175">
    <property type="entry name" value="RAB"/>
    <property type="match status" value="1"/>
</dbReference>
<evidence type="ECO:0000256" key="3">
    <source>
        <dbReference type="ARBA" id="ARBA00023134"/>
    </source>
</evidence>
<keyword evidence="2 4" id="KW-0547">Nucleotide-binding</keyword>
<keyword evidence="5" id="KW-0460">Magnesium</keyword>
<evidence type="ECO:0000256" key="6">
    <source>
        <dbReference type="RuleBase" id="RU003925"/>
    </source>
</evidence>
<evidence type="ECO:0000256" key="1">
    <source>
        <dbReference type="ARBA" id="ARBA00010290"/>
    </source>
</evidence>
<comment type="caution">
    <text evidence="7">The sequence shown here is derived from an EMBL/GenBank/DDBJ whole genome shotgun (WGS) entry which is preliminary data.</text>
</comment>
<feature type="binding site" evidence="5">
    <location>
        <position position="50"/>
    </location>
    <ligand>
        <name>Mg(2+)</name>
        <dbReference type="ChEBI" id="CHEBI:18420"/>
    </ligand>
</feature>
<keyword evidence="3 4" id="KW-0342">GTP-binding</keyword>
<dbReference type="AlphaFoldDB" id="A0A6S7FZY5"/>
<gene>
    <name evidence="7" type="ORF">PACLA_8A018883</name>
</gene>
<dbReference type="Proteomes" id="UP001152795">
    <property type="component" value="Unassembled WGS sequence"/>
</dbReference>
<dbReference type="GO" id="GO:0003924">
    <property type="term" value="F:GTPase activity"/>
    <property type="evidence" value="ECO:0007669"/>
    <property type="project" value="InterPro"/>
</dbReference>
<proteinExistence type="inferred from homology"/>
<organism evidence="7 8">
    <name type="scientific">Paramuricea clavata</name>
    <name type="common">Red gorgonian</name>
    <name type="synonym">Violescent sea-whip</name>
    <dbReference type="NCBI Taxonomy" id="317549"/>
    <lineage>
        <taxon>Eukaryota</taxon>
        <taxon>Metazoa</taxon>
        <taxon>Cnidaria</taxon>
        <taxon>Anthozoa</taxon>
        <taxon>Octocorallia</taxon>
        <taxon>Malacalcyonacea</taxon>
        <taxon>Plexauridae</taxon>
        <taxon>Paramuricea</taxon>
    </lineage>
</organism>
<accession>A0A6S7FZY5</accession>
<comment type="similarity">
    <text evidence="1 6">Belongs to the small GTPase superfamily. Arf family.</text>
</comment>
<dbReference type="Gene3D" id="3.40.50.300">
    <property type="entry name" value="P-loop containing nucleotide triphosphate hydrolases"/>
    <property type="match status" value="1"/>
</dbReference>
<dbReference type="GO" id="GO:0005525">
    <property type="term" value="F:GTP binding"/>
    <property type="evidence" value="ECO:0007669"/>
    <property type="project" value="UniProtKB-KW"/>
</dbReference>
<dbReference type="FunFam" id="3.40.50.300:FF:000412">
    <property type="entry name" value="ADP-ribosylation factor 1"/>
    <property type="match status" value="1"/>
</dbReference>